<sequence>MSFWPFTNSFNNNSQLQKFLDNIQDYSQVTIDSILNDVNLSQELVSELHSIKGNYNNVSNFQFSQQLQQQSGQISLASDSSSSNQVTIQIDNDSNSITSSNNDSGNNSKDPRGIKLIEVLIQPHILNGFLDYIVKSVDFFHELQVKENEELEKLLNEGSETDDSGTNSAPGEDNGNEESSEDSNVSESPQNKTESEFKEDKDEEEESHEDKLRRCIQLSAEILSIDLWIISNRILETPSIIKKLWSILYLDNLDESSPSVTHVVHILDQLMDTNSVELLNFIRSRDDLVDTFLNKLEVPMLMDFFLRIIQSDKPDKPTGIIETLYHQNLIPKLIDVLKPDISQFQTSHSIIPNNRLFFKQTAATDFIKALITISSNTALAVVVEANIGPNQLTRQLVSPKIINQMINDIMLYTVEDKANNIKLTNKHGINNCVSIIIELIRKNNSDYDLNCGSYSSLLPTHNGEATEVNSYVMFQWLKDFEQNVPSVRDPIFLGDMLTIFSDNLKNFNDLMDLEPELPTNINKDNKILGFTKFKLSELIAELLHCSNMILINSKKIKKIVEIRDKIRDRQVERLHKALNEDITDLSDSVSEISLNEEDFEDLLNGETKDFNKLIDTMDLNEESDVDEPSISSENPFVCQERDKSIRANPSIGDYLKMKLVDSNILINIVSKFTEYSWHNFFHNVVFDLIQQIFNGKLNSYNSFLISHLFNSDGYNLTKVIVEAYREDYKLRPGYLGHLILISEEVVKFTSLYKPDLISPLIVDSINSDEWHWFVNEILLKTREVYNVVLGAETDVGDDEDDDDDDDDHPKSKKNLFGFDSDNVGHLDMGSSYNKSIPKIDEVINEDDDEEEEDIMTSMSSVRIQDMSPKPEQMNDDVLSDDYDEDVGDFSHEGFQENLSESSSDDDDDDNDFQNDNKLTRVKKHNA</sequence>
<accession>A0ACA9Y9C7</accession>
<organism evidence="1 2">
    <name type="scientific">[Candida] jaroonii</name>
    <dbReference type="NCBI Taxonomy" id="467808"/>
    <lineage>
        <taxon>Eukaryota</taxon>
        <taxon>Fungi</taxon>
        <taxon>Dikarya</taxon>
        <taxon>Ascomycota</taxon>
        <taxon>Saccharomycotina</taxon>
        <taxon>Pichiomycetes</taxon>
        <taxon>Debaryomycetaceae</taxon>
        <taxon>Yamadazyma</taxon>
    </lineage>
</organism>
<dbReference type="Proteomes" id="UP001152531">
    <property type="component" value="Unassembled WGS sequence"/>
</dbReference>
<dbReference type="EMBL" id="CALSDN010000006">
    <property type="protein sequence ID" value="CAH6721648.1"/>
    <property type="molecule type" value="Genomic_DNA"/>
</dbReference>
<name>A0ACA9Y9C7_9ASCO</name>
<evidence type="ECO:0000313" key="2">
    <source>
        <dbReference type="Proteomes" id="UP001152531"/>
    </source>
</evidence>
<comment type="caution">
    <text evidence="1">The sequence shown here is derived from an EMBL/GenBank/DDBJ whole genome shotgun (WGS) entry which is preliminary data.</text>
</comment>
<proteinExistence type="predicted"/>
<gene>
    <name evidence="1" type="ORF">CLIB1444_06S06942</name>
</gene>
<protein>
    <submittedName>
        <fullName evidence="1">SIT4-associating protein Sap155p</fullName>
    </submittedName>
</protein>
<keyword evidence="2" id="KW-1185">Reference proteome</keyword>
<reference evidence="1" key="1">
    <citation type="submission" date="2022-06" db="EMBL/GenBank/DDBJ databases">
        <authorList>
            <person name="Legras J.-L."/>
            <person name="Devillers H."/>
            <person name="Grondin C."/>
        </authorList>
    </citation>
    <scope>NUCLEOTIDE SEQUENCE</scope>
    <source>
        <strain evidence="1">CLIB 1444</strain>
    </source>
</reference>
<evidence type="ECO:0000313" key="1">
    <source>
        <dbReference type="EMBL" id="CAH6721648.1"/>
    </source>
</evidence>